<dbReference type="Proteomes" id="UP000606044">
    <property type="component" value="Unassembled WGS sequence"/>
</dbReference>
<organism evidence="1 2">
    <name type="scientific">Azorhizobium oxalatiphilum</name>
    <dbReference type="NCBI Taxonomy" id="980631"/>
    <lineage>
        <taxon>Bacteria</taxon>
        <taxon>Pseudomonadati</taxon>
        <taxon>Pseudomonadota</taxon>
        <taxon>Alphaproteobacteria</taxon>
        <taxon>Hyphomicrobiales</taxon>
        <taxon>Xanthobacteraceae</taxon>
        <taxon>Azorhizobium</taxon>
    </lineage>
</organism>
<evidence type="ECO:0000313" key="2">
    <source>
        <dbReference type="Proteomes" id="UP000606044"/>
    </source>
</evidence>
<dbReference type="RefSeq" id="WP_188583908.1">
    <property type="nucleotide sequence ID" value="NZ_BMCT01000011.1"/>
</dbReference>
<proteinExistence type="predicted"/>
<reference evidence="1" key="2">
    <citation type="submission" date="2020-09" db="EMBL/GenBank/DDBJ databases">
        <authorList>
            <person name="Sun Q."/>
            <person name="Sedlacek I."/>
        </authorList>
    </citation>
    <scope>NUCLEOTIDE SEQUENCE</scope>
    <source>
        <strain evidence="1">CCM 7897</strain>
    </source>
</reference>
<dbReference type="EMBL" id="BMCT01000011">
    <property type="protein sequence ID" value="GGF86734.1"/>
    <property type="molecule type" value="Genomic_DNA"/>
</dbReference>
<evidence type="ECO:0008006" key="3">
    <source>
        <dbReference type="Google" id="ProtNLM"/>
    </source>
</evidence>
<gene>
    <name evidence="1" type="ORF">GCM10007301_53310</name>
</gene>
<evidence type="ECO:0000313" key="1">
    <source>
        <dbReference type="EMBL" id="GGF86734.1"/>
    </source>
</evidence>
<reference evidence="1" key="1">
    <citation type="journal article" date="2014" name="Int. J. Syst. Evol. Microbiol.">
        <title>Complete genome sequence of Corynebacterium casei LMG S-19264T (=DSM 44701T), isolated from a smear-ripened cheese.</title>
        <authorList>
            <consortium name="US DOE Joint Genome Institute (JGI-PGF)"/>
            <person name="Walter F."/>
            <person name="Albersmeier A."/>
            <person name="Kalinowski J."/>
            <person name="Ruckert C."/>
        </authorList>
    </citation>
    <scope>NUCLEOTIDE SEQUENCE</scope>
    <source>
        <strain evidence="1">CCM 7897</strain>
    </source>
</reference>
<sequence length="277" mass="30189">MSNMSAPPRLVAPPYDTAILPWYGGRFDAAFVALHPFFALPGVDPAACAHGTLVMERDEVPEGMSLRDHLDAQQAGRHADVTLDEDAVDMAAKAQGIAMSWSVLAARAGFADHRAVNRALRTHIRALKPAFADPQGAAALEAFCAREKLFLPTEGVFQPLMEARLAALFAACGCERVVVGDEFGEEQEVRPRAVLEDARPWHLVPDYPRNLPRRLLAEDGSLMACVDWDSFFTLILGTHARFAEADPGALFEGFWCAPDTELSWQRQAVQPLVGPSG</sequence>
<dbReference type="AlphaFoldDB" id="A0A917CEP1"/>
<name>A0A917CEP1_9HYPH</name>
<protein>
    <recommendedName>
        <fullName evidence="3">DUF2711 family protein</fullName>
    </recommendedName>
</protein>
<comment type="caution">
    <text evidence="1">The sequence shown here is derived from an EMBL/GenBank/DDBJ whole genome shotgun (WGS) entry which is preliminary data.</text>
</comment>
<accession>A0A917CEP1</accession>
<keyword evidence="2" id="KW-1185">Reference proteome</keyword>